<feature type="region of interest" description="Disordered" evidence="1">
    <location>
        <begin position="1"/>
        <end position="60"/>
    </location>
</feature>
<evidence type="ECO:0000313" key="3">
    <source>
        <dbReference type="Proteomes" id="UP000748025"/>
    </source>
</evidence>
<dbReference type="OrthoDB" id="5127183at2759"/>
<keyword evidence="3" id="KW-1185">Reference proteome</keyword>
<sequence length="193" mass="21735">MPSSRQLEAQPHPDNAPLKRKLGDDHESSRVERVERFSRQGQADGLSGEDEPNHSPERDPISNWRAILSFHEMIRNPVSAAQIYTTLNAEQRLITALGVRNLFLATSGGKNGIVRDQDRQVLEHMQSVVEDVADPAVMSDSGLRVSFYPGSKYTKLRHIQDLDVKIGEHPHKDYFALVMKTPRVFAAFVEAHD</sequence>
<name>A0A9P7N2M4_9HYPO</name>
<feature type="compositionally biased region" description="Basic and acidic residues" evidence="1">
    <location>
        <begin position="51"/>
        <end position="60"/>
    </location>
</feature>
<feature type="compositionally biased region" description="Basic and acidic residues" evidence="1">
    <location>
        <begin position="21"/>
        <end position="38"/>
    </location>
</feature>
<accession>A0A9P7N2M4</accession>
<evidence type="ECO:0000256" key="1">
    <source>
        <dbReference type="SAM" id="MobiDB-lite"/>
    </source>
</evidence>
<protein>
    <submittedName>
        <fullName evidence="2">Uncharacterized protein</fullName>
    </submittedName>
</protein>
<evidence type="ECO:0000313" key="2">
    <source>
        <dbReference type="EMBL" id="KAG5986638.1"/>
    </source>
</evidence>
<dbReference type="Proteomes" id="UP000748025">
    <property type="component" value="Unassembled WGS sequence"/>
</dbReference>
<proteinExistence type="predicted"/>
<reference evidence="2" key="1">
    <citation type="journal article" date="2020" name="bioRxiv">
        <title>Whole genome comparisons of ergot fungi reveals the divergence and evolution of species within the genus Claviceps are the result of varying mechanisms driving genome evolution and host range expansion.</title>
        <authorList>
            <person name="Wyka S.A."/>
            <person name="Mondo S.J."/>
            <person name="Liu M."/>
            <person name="Dettman J."/>
            <person name="Nalam V."/>
            <person name="Broders K.D."/>
        </authorList>
    </citation>
    <scope>NUCLEOTIDE SEQUENCE</scope>
    <source>
        <strain evidence="2">CCC 602</strain>
    </source>
</reference>
<gene>
    <name evidence="2" type="ORF">E4U43_005421</name>
</gene>
<dbReference type="EMBL" id="SRPW01003569">
    <property type="protein sequence ID" value="KAG5986638.1"/>
    <property type="molecule type" value="Genomic_DNA"/>
</dbReference>
<comment type="caution">
    <text evidence="2">The sequence shown here is derived from an EMBL/GenBank/DDBJ whole genome shotgun (WGS) entry which is preliminary data.</text>
</comment>
<dbReference type="AlphaFoldDB" id="A0A9P7N2M4"/>
<organism evidence="2 3">
    <name type="scientific">Claviceps pusilla</name>
    <dbReference type="NCBI Taxonomy" id="123648"/>
    <lineage>
        <taxon>Eukaryota</taxon>
        <taxon>Fungi</taxon>
        <taxon>Dikarya</taxon>
        <taxon>Ascomycota</taxon>
        <taxon>Pezizomycotina</taxon>
        <taxon>Sordariomycetes</taxon>
        <taxon>Hypocreomycetidae</taxon>
        <taxon>Hypocreales</taxon>
        <taxon>Clavicipitaceae</taxon>
        <taxon>Claviceps</taxon>
    </lineage>
</organism>